<comment type="catalytic activity">
    <reaction evidence="1 7">
        <text>Endonucleolytic cleavage at apurinic or apyrimidinic sites to products with a 5'-phosphate.</text>
        <dbReference type="EC" id="3.1.21.7"/>
    </reaction>
</comment>
<dbReference type="InterPro" id="IPR007581">
    <property type="entry name" value="Endonuclease-V"/>
</dbReference>
<feature type="site" description="Interaction with target DNA" evidence="7">
    <location>
        <position position="81"/>
    </location>
</feature>
<protein>
    <recommendedName>
        <fullName evidence="7">Endonuclease V</fullName>
        <ecNumber evidence="7">3.1.21.7</ecNumber>
    </recommendedName>
    <alternativeName>
        <fullName evidence="7">Deoxyinosine 3'endonuclease</fullName>
    </alternativeName>
    <alternativeName>
        <fullName evidence="7">Deoxyribonuclease V</fullName>
        <shortName evidence="7">DNase V</shortName>
    </alternativeName>
</protein>
<comment type="similarity">
    <text evidence="7">Belongs to the endonuclease V family.</text>
</comment>
<gene>
    <name evidence="7" type="primary">nfi</name>
    <name evidence="8" type="ORF">FGU65_11700</name>
</gene>
<evidence type="ECO:0000313" key="9">
    <source>
        <dbReference type="Proteomes" id="UP001168338"/>
    </source>
</evidence>
<evidence type="ECO:0000256" key="2">
    <source>
        <dbReference type="ARBA" id="ARBA00004496"/>
    </source>
</evidence>
<comment type="caution">
    <text evidence="8">The sequence shown here is derived from an EMBL/GenBank/DDBJ whole genome shotgun (WGS) entry which is preliminary data.</text>
</comment>
<sequence>MKVPGIHSFDCTPAEAVRLQERLRQRVVTGGDPGTIRRIAGVDASYEKGENVIYAVVVVLSFPDLAIVERVWTRQETDFPYIPGLLTFREGPALVEAFEDVESDPDVVLFDGQGIAHPRALGIASHMGVILDRPTIGVAKKLLTGTAADPAERRGATSPIVRDGVTIGMAVRTKDRVRPVYVSVGHKIGLEAAVGIVLAADRGYRLPEPTRQAHLYANEVRRTGGRSRESLQTTLMQE</sequence>
<dbReference type="Gene3D" id="3.30.2170.10">
    <property type="entry name" value="archaeoglobus fulgidus dsm 4304 superfamily"/>
    <property type="match status" value="1"/>
</dbReference>
<dbReference type="EC" id="3.1.21.7" evidence="7"/>
<dbReference type="EMBL" id="VCYH01000008">
    <property type="protein sequence ID" value="MDN7025545.1"/>
    <property type="molecule type" value="Genomic_DNA"/>
</dbReference>
<feature type="binding site" evidence="7">
    <location>
        <position position="43"/>
    </location>
    <ligand>
        <name>Mg(2+)</name>
        <dbReference type="ChEBI" id="CHEBI:18420"/>
    </ligand>
</feature>
<proteinExistence type="inferred from homology"/>
<evidence type="ECO:0000256" key="4">
    <source>
        <dbReference type="ARBA" id="ARBA00022722"/>
    </source>
</evidence>
<dbReference type="NCBIfam" id="NF008629">
    <property type="entry name" value="PRK11617.1"/>
    <property type="match status" value="1"/>
</dbReference>
<dbReference type="PANTHER" id="PTHR28511:SF1">
    <property type="entry name" value="ENDONUCLEASE V"/>
    <property type="match status" value="1"/>
</dbReference>
<keyword evidence="7" id="KW-0234">DNA repair</keyword>
<evidence type="ECO:0000256" key="3">
    <source>
        <dbReference type="ARBA" id="ARBA00022490"/>
    </source>
</evidence>
<comment type="function">
    <text evidence="7">DNA repair enzyme involved in the repair of deaminated bases. Selectively cleaves double-stranded DNA at the second phosphodiester bond 3' to a deoxyinosine leaving behind the intact lesion on the nicked DNA.</text>
</comment>
<comment type="cofactor">
    <cofactor evidence="7">
        <name>Mg(2+)</name>
        <dbReference type="ChEBI" id="CHEBI:18420"/>
    </cofactor>
</comment>
<name>A0ABT8MC81_9EURY</name>
<evidence type="ECO:0000313" key="8">
    <source>
        <dbReference type="EMBL" id="MDN7025545.1"/>
    </source>
</evidence>
<dbReference type="Pfam" id="PF04493">
    <property type="entry name" value="Endonuclease_5"/>
    <property type="match status" value="1"/>
</dbReference>
<dbReference type="RefSeq" id="WP_301664708.1">
    <property type="nucleotide sequence ID" value="NZ_VCYH01000008.1"/>
</dbReference>
<organism evidence="8 9">
    <name type="scientific">Methanoculleus frigidifontis</name>
    <dbReference type="NCBI Taxonomy" id="2584085"/>
    <lineage>
        <taxon>Archaea</taxon>
        <taxon>Methanobacteriati</taxon>
        <taxon>Methanobacteriota</taxon>
        <taxon>Stenosarchaea group</taxon>
        <taxon>Methanomicrobia</taxon>
        <taxon>Methanomicrobiales</taxon>
        <taxon>Methanomicrobiaceae</taxon>
        <taxon>Methanoculleus</taxon>
    </lineage>
</organism>
<evidence type="ECO:0000256" key="7">
    <source>
        <dbReference type="HAMAP-Rule" id="MF_00801"/>
    </source>
</evidence>
<dbReference type="Proteomes" id="UP001168338">
    <property type="component" value="Unassembled WGS sequence"/>
</dbReference>
<keyword evidence="7" id="KW-0227">DNA damage</keyword>
<keyword evidence="7" id="KW-0479">Metal-binding</keyword>
<keyword evidence="9" id="KW-1185">Reference proteome</keyword>
<dbReference type="GO" id="GO:0043737">
    <property type="term" value="F:deoxyribonuclease V activity"/>
    <property type="evidence" value="ECO:0007669"/>
    <property type="project" value="UniProtKB-EC"/>
</dbReference>
<keyword evidence="4 7" id="KW-0540">Nuclease</keyword>
<evidence type="ECO:0000256" key="1">
    <source>
        <dbReference type="ARBA" id="ARBA00001835"/>
    </source>
</evidence>
<reference evidence="8" key="1">
    <citation type="submission" date="2019-05" db="EMBL/GenBank/DDBJ databases">
        <title>Methanoculleus sp. FWC-SCC1, a methanogenic archaeon isolated from deep marine cold seep.</title>
        <authorList>
            <person name="Chen Y.-W."/>
            <person name="Chen S.-C."/>
            <person name="Teng N.-H."/>
            <person name="Lai M.-C."/>
        </authorList>
    </citation>
    <scope>NUCLEOTIDE SEQUENCE</scope>
    <source>
        <strain evidence="8">FWC-SCC1</strain>
    </source>
</reference>
<evidence type="ECO:0000256" key="5">
    <source>
        <dbReference type="ARBA" id="ARBA00022759"/>
    </source>
</evidence>
<comment type="subcellular location">
    <subcellularLocation>
        <location evidence="2 7">Cytoplasm</location>
    </subcellularLocation>
</comment>
<keyword evidence="5 7" id="KW-0255">Endonuclease</keyword>
<keyword evidence="3 7" id="KW-0963">Cytoplasm</keyword>
<feature type="binding site" evidence="7">
    <location>
        <position position="111"/>
    </location>
    <ligand>
        <name>Mg(2+)</name>
        <dbReference type="ChEBI" id="CHEBI:18420"/>
    </ligand>
</feature>
<keyword evidence="7" id="KW-0460">Magnesium</keyword>
<dbReference type="PANTHER" id="PTHR28511">
    <property type="entry name" value="ENDONUCLEASE V"/>
    <property type="match status" value="1"/>
</dbReference>
<dbReference type="HAMAP" id="MF_00801">
    <property type="entry name" value="Endonuclease_5"/>
    <property type="match status" value="1"/>
</dbReference>
<accession>A0ABT8MC81</accession>
<evidence type="ECO:0000256" key="6">
    <source>
        <dbReference type="ARBA" id="ARBA00022801"/>
    </source>
</evidence>
<keyword evidence="6 7" id="KW-0378">Hydrolase</keyword>
<dbReference type="CDD" id="cd06559">
    <property type="entry name" value="Endonuclease_V"/>
    <property type="match status" value="1"/>
</dbReference>